<dbReference type="EMBL" id="QGNW01002448">
    <property type="protein sequence ID" value="RVW19673.1"/>
    <property type="molecule type" value="Genomic_DNA"/>
</dbReference>
<evidence type="ECO:0000313" key="1">
    <source>
        <dbReference type="EMBL" id="RVW19673.1"/>
    </source>
</evidence>
<reference evidence="1 2" key="1">
    <citation type="journal article" date="2018" name="PLoS Genet.">
        <title>Population sequencing reveals clonal diversity and ancestral inbreeding in the grapevine cultivar Chardonnay.</title>
        <authorList>
            <person name="Roach M.J."/>
            <person name="Johnson D.L."/>
            <person name="Bohlmann J."/>
            <person name="van Vuuren H.J."/>
            <person name="Jones S.J."/>
            <person name="Pretorius I.S."/>
            <person name="Schmidt S.A."/>
            <person name="Borneman A.R."/>
        </authorList>
    </citation>
    <scope>NUCLEOTIDE SEQUENCE [LARGE SCALE GENOMIC DNA]</scope>
    <source>
        <strain evidence="2">cv. Chardonnay</strain>
        <tissue evidence="1">Leaf</tissue>
    </source>
</reference>
<proteinExistence type="predicted"/>
<dbReference type="Proteomes" id="UP000288805">
    <property type="component" value="Unassembled WGS sequence"/>
</dbReference>
<evidence type="ECO:0000313" key="2">
    <source>
        <dbReference type="Proteomes" id="UP000288805"/>
    </source>
</evidence>
<dbReference type="AlphaFoldDB" id="A0A438C8T8"/>
<gene>
    <name evidence="1" type="ORF">CK203_117484</name>
</gene>
<sequence length="178" mass="19798">MSGSSDSAYPESICSRQFRFPGQLGSHSSLRKFLGAKVAGKGSSATIYSFMVSAINEEKVCSFNDFYVFVNLKTFNSLEPTRGKASDLRPWRCTSYLLRAFGKTNGLKRQISYFSAKENEKFYDVGKDTWKPLMLVLTMALIHGCCRSLKGMDEPHRGEVGKMKSQPNALHVKAGCTP</sequence>
<organism evidence="1 2">
    <name type="scientific">Vitis vinifera</name>
    <name type="common">Grape</name>
    <dbReference type="NCBI Taxonomy" id="29760"/>
    <lineage>
        <taxon>Eukaryota</taxon>
        <taxon>Viridiplantae</taxon>
        <taxon>Streptophyta</taxon>
        <taxon>Embryophyta</taxon>
        <taxon>Tracheophyta</taxon>
        <taxon>Spermatophyta</taxon>
        <taxon>Magnoliopsida</taxon>
        <taxon>eudicotyledons</taxon>
        <taxon>Gunneridae</taxon>
        <taxon>Pentapetalae</taxon>
        <taxon>rosids</taxon>
        <taxon>Vitales</taxon>
        <taxon>Vitaceae</taxon>
        <taxon>Viteae</taxon>
        <taxon>Vitis</taxon>
    </lineage>
</organism>
<comment type="caution">
    <text evidence="1">The sequence shown here is derived from an EMBL/GenBank/DDBJ whole genome shotgun (WGS) entry which is preliminary data.</text>
</comment>
<name>A0A438C8T8_VITVI</name>
<protein>
    <submittedName>
        <fullName evidence="1">Uncharacterized protein</fullName>
    </submittedName>
</protein>
<accession>A0A438C8T8</accession>